<dbReference type="Proteomes" id="UP000789901">
    <property type="component" value="Unassembled WGS sequence"/>
</dbReference>
<evidence type="ECO:0000313" key="2">
    <source>
        <dbReference type="EMBL" id="CAG8854829.1"/>
    </source>
</evidence>
<feature type="non-terminal residue" evidence="2">
    <location>
        <position position="56"/>
    </location>
</feature>
<proteinExistence type="predicted"/>
<dbReference type="EMBL" id="CAJVQB010142876">
    <property type="protein sequence ID" value="CAG8854829.1"/>
    <property type="molecule type" value="Genomic_DNA"/>
</dbReference>
<organism evidence="2 3">
    <name type="scientific">Gigaspora margarita</name>
    <dbReference type="NCBI Taxonomy" id="4874"/>
    <lineage>
        <taxon>Eukaryota</taxon>
        <taxon>Fungi</taxon>
        <taxon>Fungi incertae sedis</taxon>
        <taxon>Mucoromycota</taxon>
        <taxon>Glomeromycotina</taxon>
        <taxon>Glomeromycetes</taxon>
        <taxon>Diversisporales</taxon>
        <taxon>Gigasporaceae</taxon>
        <taxon>Gigaspora</taxon>
    </lineage>
</organism>
<feature type="compositionally biased region" description="Basic and acidic residues" evidence="1">
    <location>
        <begin position="18"/>
        <end position="56"/>
    </location>
</feature>
<comment type="caution">
    <text evidence="2">The sequence shown here is derived from an EMBL/GenBank/DDBJ whole genome shotgun (WGS) entry which is preliminary data.</text>
</comment>
<feature type="region of interest" description="Disordered" evidence="1">
    <location>
        <begin position="1"/>
        <end position="56"/>
    </location>
</feature>
<keyword evidence="3" id="KW-1185">Reference proteome</keyword>
<gene>
    <name evidence="2" type="ORF">GMARGA_LOCUS43650</name>
</gene>
<feature type="non-terminal residue" evidence="2">
    <location>
        <position position="1"/>
    </location>
</feature>
<reference evidence="2 3" key="1">
    <citation type="submission" date="2021-06" db="EMBL/GenBank/DDBJ databases">
        <authorList>
            <person name="Kallberg Y."/>
            <person name="Tangrot J."/>
            <person name="Rosling A."/>
        </authorList>
    </citation>
    <scope>NUCLEOTIDE SEQUENCE [LARGE SCALE GENOMIC DNA]</scope>
    <source>
        <strain evidence="2 3">120-4 pot B 10/14</strain>
    </source>
</reference>
<evidence type="ECO:0000313" key="3">
    <source>
        <dbReference type="Proteomes" id="UP000789901"/>
    </source>
</evidence>
<sequence>IYPKRGKRLDQDQQDQPSTREEHELPGKDRDNKTLPRTKEELDKDRPEETRPNHTC</sequence>
<name>A0ABN7XL06_GIGMA</name>
<accession>A0ABN7XL06</accession>
<evidence type="ECO:0000256" key="1">
    <source>
        <dbReference type="SAM" id="MobiDB-lite"/>
    </source>
</evidence>
<protein>
    <submittedName>
        <fullName evidence="2">41733_t:CDS:1</fullName>
    </submittedName>
</protein>